<sequence>MSQRRGKQRSRGIALVLVMWVLSLLTVMALALTQIQRTEGALTANQIDSARFRSEASAVMNLVMLNLLSTPSSTFEEAVVWVPDGQPRPFQFDGEEFRVTLTNEASKLNLNAITREQLVALIEAAQIDEQVAEGQDALLPEQIADAILDWRDENNLSMLNGAEDADYASAGLPYGSRDGPFSSVEELRQVLGMSASLSDRLTPHLTVEDVGRQTVEAFASAPVLVALNGYLLDEALRIVDERSQGLFADDPTPQLAPLDRGGPTYHLRITKPKAGASGPTMEALIRVEPGGSSAFQLVWQRFGASSHTAEPAFTTLGADG</sequence>
<organism evidence="12 13">
    <name type="scientific">Lamprobacter modestohalophilus</name>
    <dbReference type="NCBI Taxonomy" id="1064514"/>
    <lineage>
        <taxon>Bacteria</taxon>
        <taxon>Pseudomonadati</taxon>
        <taxon>Pseudomonadota</taxon>
        <taxon>Gammaproteobacteria</taxon>
        <taxon>Chromatiales</taxon>
        <taxon>Chromatiaceae</taxon>
        <taxon>Lamprobacter</taxon>
    </lineage>
</organism>
<evidence type="ECO:0000256" key="2">
    <source>
        <dbReference type="ARBA" id="ARBA00007246"/>
    </source>
</evidence>
<evidence type="ECO:0000256" key="10">
    <source>
        <dbReference type="SAM" id="Phobius"/>
    </source>
</evidence>
<comment type="caution">
    <text evidence="12">The sequence shown here is derived from an EMBL/GenBank/DDBJ whole genome shotgun (WGS) entry which is preliminary data.</text>
</comment>
<dbReference type="InterPro" id="IPR038072">
    <property type="entry name" value="GspK_central_sf"/>
</dbReference>
<reference evidence="12 13" key="1">
    <citation type="journal article" date="2020" name="Microorganisms">
        <title>Osmotic Adaptation and Compatible Solute Biosynthesis of Phototrophic Bacteria as Revealed from Genome Analyses.</title>
        <authorList>
            <person name="Imhoff J.F."/>
            <person name="Rahn T."/>
            <person name="Kunzel S."/>
            <person name="Keller A."/>
            <person name="Neulinger S.C."/>
        </authorList>
    </citation>
    <scope>NUCLEOTIDE SEQUENCE [LARGE SCALE GENOMIC DNA]</scope>
    <source>
        <strain evidence="12 13">DSM 25653</strain>
    </source>
</reference>
<dbReference type="Pfam" id="PF21687">
    <property type="entry name" value="T2SSK_1st"/>
    <property type="match status" value="1"/>
</dbReference>
<gene>
    <name evidence="12" type="ORF">CKO42_04475</name>
</gene>
<name>A0A9X0W6J7_9GAMM</name>
<dbReference type="GO" id="GO:0009306">
    <property type="term" value="P:protein secretion"/>
    <property type="evidence" value="ECO:0007669"/>
    <property type="project" value="InterPro"/>
</dbReference>
<keyword evidence="13" id="KW-1185">Reference proteome</keyword>
<dbReference type="GO" id="GO:0005886">
    <property type="term" value="C:plasma membrane"/>
    <property type="evidence" value="ECO:0007669"/>
    <property type="project" value="UniProtKB-SubCell"/>
</dbReference>
<feature type="domain" description="T2SS protein K first SAM-like" evidence="11">
    <location>
        <begin position="107"/>
        <end position="207"/>
    </location>
</feature>
<dbReference type="AlphaFoldDB" id="A0A9X0W6J7"/>
<keyword evidence="6 10" id="KW-0812">Transmembrane</keyword>
<evidence type="ECO:0000256" key="6">
    <source>
        <dbReference type="ARBA" id="ARBA00022692"/>
    </source>
</evidence>
<comment type="similarity">
    <text evidence="2">Belongs to the GSP K family.</text>
</comment>
<evidence type="ECO:0000313" key="13">
    <source>
        <dbReference type="Proteomes" id="UP001138768"/>
    </source>
</evidence>
<protein>
    <recommendedName>
        <fullName evidence="11">T2SS protein K first SAM-like domain-containing protein</fullName>
    </recommendedName>
</protein>
<proteinExistence type="inferred from homology"/>
<dbReference type="Proteomes" id="UP001138768">
    <property type="component" value="Unassembled WGS sequence"/>
</dbReference>
<keyword evidence="7" id="KW-0653">Protein transport</keyword>
<dbReference type="PANTHER" id="PTHR38831">
    <property type="entry name" value="TYPE II SECRETION SYSTEM PROTEIN K"/>
    <property type="match status" value="1"/>
</dbReference>
<evidence type="ECO:0000256" key="7">
    <source>
        <dbReference type="ARBA" id="ARBA00022927"/>
    </source>
</evidence>
<keyword evidence="5" id="KW-0997">Cell inner membrane</keyword>
<evidence type="ECO:0000256" key="9">
    <source>
        <dbReference type="ARBA" id="ARBA00023136"/>
    </source>
</evidence>
<evidence type="ECO:0000256" key="8">
    <source>
        <dbReference type="ARBA" id="ARBA00022989"/>
    </source>
</evidence>
<keyword evidence="4" id="KW-1003">Cell membrane</keyword>
<accession>A0A9X0W6J7</accession>
<dbReference type="SUPFAM" id="SSF158544">
    <property type="entry name" value="GspK insert domain-like"/>
    <property type="match status" value="1"/>
</dbReference>
<evidence type="ECO:0000259" key="11">
    <source>
        <dbReference type="Pfam" id="PF21687"/>
    </source>
</evidence>
<keyword evidence="8 10" id="KW-1133">Transmembrane helix</keyword>
<feature type="transmembrane region" description="Helical" evidence="10">
    <location>
        <begin position="12"/>
        <end position="32"/>
    </location>
</feature>
<keyword evidence="3" id="KW-0813">Transport</keyword>
<evidence type="ECO:0000256" key="1">
    <source>
        <dbReference type="ARBA" id="ARBA00004533"/>
    </source>
</evidence>
<evidence type="ECO:0000256" key="3">
    <source>
        <dbReference type="ARBA" id="ARBA00022448"/>
    </source>
</evidence>
<dbReference type="EMBL" id="NRRY01000004">
    <property type="protein sequence ID" value="MBK1617720.1"/>
    <property type="molecule type" value="Genomic_DNA"/>
</dbReference>
<comment type="subcellular location">
    <subcellularLocation>
        <location evidence="1">Cell inner membrane</location>
    </subcellularLocation>
</comment>
<keyword evidence="9 10" id="KW-0472">Membrane</keyword>
<evidence type="ECO:0000256" key="5">
    <source>
        <dbReference type="ARBA" id="ARBA00022519"/>
    </source>
</evidence>
<dbReference type="Gene3D" id="1.10.40.60">
    <property type="entry name" value="EpsJ-like"/>
    <property type="match status" value="1"/>
</dbReference>
<dbReference type="InterPro" id="IPR005628">
    <property type="entry name" value="GspK"/>
</dbReference>
<evidence type="ECO:0000256" key="4">
    <source>
        <dbReference type="ARBA" id="ARBA00022475"/>
    </source>
</evidence>
<dbReference type="PANTHER" id="PTHR38831:SF2">
    <property type="entry name" value="TYPE II SECRETION SYSTEM PROTEIN K"/>
    <property type="match status" value="1"/>
</dbReference>
<dbReference type="InterPro" id="IPR049031">
    <property type="entry name" value="T2SSK_SAM-like_1st"/>
</dbReference>
<evidence type="ECO:0000313" key="12">
    <source>
        <dbReference type="EMBL" id="MBK1617720.1"/>
    </source>
</evidence>